<accession>A0A517VDJ0</accession>
<keyword evidence="3" id="KW-1185">Reference proteome</keyword>
<keyword evidence="1" id="KW-0732">Signal</keyword>
<organism evidence="2 3">
    <name type="scientific">Gimesia algae</name>
    <dbReference type="NCBI Taxonomy" id="2527971"/>
    <lineage>
        <taxon>Bacteria</taxon>
        <taxon>Pseudomonadati</taxon>
        <taxon>Planctomycetota</taxon>
        <taxon>Planctomycetia</taxon>
        <taxon>Planctomycetales</taxon>
        <taxon>Planctomycetaceae</taxon>
        <taxon>Gimesia</taxon>
    </lineage>
</organism>
<dbReference type="EMBL" id="CP036343">
    <property type="protein sequence ID" value="QDT91062.1"/>
    <property type="molecule type" value="Genomic_DNA"/>
</dbReference>
<dbReference type="SUPFAM" id="SSF48452">
    <property type="entry name" value="TPR-like"/>
    <property type="match status" value="1"/>
</dbReference>
<sequence precursor="true">MRNTEKYLRCLILLLALLGVQTVSRAADRSIQNFVSQREKWDKLLGVPQTLEGRISTFNSLSLRFRNCPIPFYYAGKTPKLDNSVQNVEVTGQLARENGRILFKITNLKKMPDDMEYFVTEESKIDLTDPREWYSLGDWASNRAEFYNDDELKKKAQEAYRKGVKAEYNQLIVKQPETLLKLANRVREYKLNPQFSRELEHEALVLEWKELQKQPQADEKPLLSQILKFFPTAKTPQDKDNPPERQQYLKNQNEVFQKSDEVKQNRLMRWFYAEIVLNSILKNLAKGGSNGFEIAAAIAKELPERTDLVQNYQNMQLDFDFNRVDELPRQYLLDLSQEFQRRGNKDKARQTLVNWIESRRKKLDPNDADGRVRLARDLIELTDDKETAAKVLLRAWELNPKSTEASILLARLGFMLQKDHWLNPQEVKEFRDDPIRKAIRNGTVVAGMNRDQVKKVLGAPSQIGRSISGGKINELWIYGEASNQSLVIQLSRKRRSDELTVVRIRNAQISPAPLPEAADTVE</sequence>
<dbReference type="RefSeq" id="WP_145227638.1">
    <property type="nucleotide sequence ID" value="NZ_CP036343.1"/>
</dbReference>
<protein>
    <recommendedName>
        <fullName evidence="4">Tetratricopeptide repeat protein</fullName>
    </recommendedName>
</protein>
<dbReference type="Proteomes" id="UP000316855">
    <property type="component" value="Chromosome"/>
</dbReference>
<dbReference type="KEGG" id="gax:Pan161_27160"/>
<evidence type="ECO:0000313" key="2">
    <source>
        <dbReference type="EMBL" id="QDT91062.1"/>
    </source>
</evidence>
<name>A0A517VDJ0_9PLAN</name>
<dbReference type="InterPro" id="IPR011990">
    <property type="entry name" value="TPR-like_helical_dom_sf"/>
</dbReference>
<dbReference type="Gene3D" id="1.25.40.10">
    <property type="entry name" value="Tetratricopeptide repeat domain"/>
    <property type="match status" value="1"/>
</dbReference>
<evidence type="ECO:0008006" key="4">
    <source>
        <dbReference type="Google" id="ProtNLM"/>
    </source>
</evidence>
<gene>
    <name evidence="2" type="ORF">Pan161_27160</name>
</gene>
<proteinExistence type="predicted"/>
<evidence type="ECO:0000256" key="1">
    <source>
        <dbReference type="SAM" id="SignalP"/>
    </source>
</evidence>
<dbReference type="OrthoDB" id="215252at2"/>
<evidence type="ECO:0000313" key="3">
    <source>
        <dbReference type="Proteomes" id="UP000316855"/>
    </source>
</evidence>
<reference evidence="2 3" key="1">
    <citation type="submission" date="2019-02" db="EMBL/GenBank/DDBJ databases">
        <title>Deep-cultivation of Planctomycetes and their phenomic and genomic characterization uncovers novel biology.</title>
        <authorList>
            <person name="Wiegand S."/>
            <person name="Jogler M."/>
            <person name="Boedeker C."/>
            <person name="Pinto D."/>
            <person name="Vollmers J."/>
            <person name="Rivas-Marin E."/>
            <person name="Kohn T."/>
            <person name="Peeters S.H."/>
            <person name="Heuer A."/>
            <person name="Rast P."/>
            <person name="Oberbeckmann S."/>
            <person name="Bunk B."/>
            <person name="Jeske O."/>
            <person name="Meyerdierks A."/>
            <person name="Storesund J.E."/>
            <person name="Kallscheuer N."/>
            <person name="Luecker S."/>
            <person name="Lage O.M."/>
            <person name="Pohl T."/>
            <person name="Merkel B.J."/>
            <person name="Hornburger P."/>
            <person name="Mueller R.-W."/>
            <person name="Bruemmer F."/>
            <person name="Labrenz M."/>
            <person name="Spormann A.M."/>
            <person name="Op den Camp H."/>
            <person name="Overmann J."/>
            <person name="Amann R."/>
            <person name="Jetten M.S.M."/>
            <person name="Mascher T."/>
            <person name="Medema M.H."/>
            <person name="Devos D.P."/>
            <person name="Kaster A.-K."/>
            <person name="Ovreas L."/>
            <person name="Rohde M."/>
            <person name="Galperin M.Y."/>
            <person name="Jogler C."/>
        </authorList>
    </citation>
    <scope>NUCLEOTIDE SEQUENCE [LARGE SCALE GENOMIC DNA]</scope>
    <source>
        <strain evidence="2 3">Pan161</strain>
    </source>
</reference>
<feature type="chain" id="PRO_5022202344" description="Tetratricopeptide repeat protein" evidence="1">
    <location>
        <begin position="27"/>
        <end position="522"/>
    </location>
</feature>
<feature type="signal peptide" evidence="1">
    <location>
        <begin position="1"/>
        <end position="26"/>
    </location>
</feature>
<dbReference type="AlphaFoldDB" id="A0A517VDJ0"/>